<evidence type="ECO:0000313" key="2">
    <source>
        <dbReference type="Proteomes" id="UP000035760"/>
    </source>
</evidence>
<organism evidence="1 2">
    <name type="scientific">Candidatus Competibacter denitrificans Run_A_D11</name>
    <dbReference type="NCBI Taxonomy" id="1400863"/>
    <lineage>
        <taxon>Bacteria</taxon>
        <taxon>Pseudomonadati</taxon>
        <taxon>Pseudomonadota</taxon>
        <taxon>Gammaproteobacteria</taxon>
        <taxon>Candidatus Competibacteraceae</taxon>
        <taxon>Candidatus Competibacter</taxon>
    </lineage>
</organism>
<keyword evidence="2" id="KW-1185">Reference proteome</keyword>
<reference evidence="1" key="1">
    <citation type="submission" date="2013-07" db="EMBL/GenBank/DDBJ databases">
        <authorList>
            <person name="McIlroy S."/>
        </authorList>
    </citation>
    <scope>NUCLEOTIDE SEQUENCE [LARGE SCALE GENOMIC DNA]</scope>
    <source>
        <strain evidence="1">Run_A_D11</strain>
    </source>
</reference>
<proteinExistence type="predicted"/>
<dbReference type="EMBL" id="CBTJ020000043">
    <property type="protein sequence ID" value="CDI02913.1"/>
    <property type="molecule type" value="Genomic_DNA"/>
</dbReference>
<dbReference type="Proteomes" id="UP000035760">
    <property type="component" value="Unassembled WGS sequence"/>
</dbReference>
<reference evidence="1" key="2">
    <citation type="submission" date="2014-03" db="EMBL/GenBank/DDBJ databases">
        <title>Candidatus Competibacter-lineage genomes retrieved from metagenomes reveal functional metabolic diversity.</title>
        <authorList>
            <person name="McIlroy S.J."/>
            <person name="Albertsen M."/>
            <person name="Andresen E.K."/>
            <person name="Saunders A.M."/>
            <person name="Kristiansen R."/>
            <person name="Stokholm-Bjerregaard M."/>
            <person name="Nielsen K.L."/>
            <person name="Nielsen P.H."/>
        </authorList>
    </citation>
    <scope>NUCLEOTIDE SEQUENCE</scope>
    <source>
        <strain evidence="1">Run_A_D11</strain>
    </source>
</reference>
<name>W6MDI3_9GAMM</name>
<sequence length="88" mass="10153">MSLCQCTATVTPNFLLGNLLLQTYESQKAISNLQKYIDELTEKTYLCSIINTVNDNKPESMSKKLPMETAQFNSNLLYRQEVFLDFYV</sequence>
<dbReference type="AlphaFoldDB" id="W6MDI3"/>
<protein>
    <submittedName>
        <fullName evidence="1">Uncharacterized protein</fullName>
    </submittedName>
</protein>
<accession>W6MDI3</accession>
<evidence type="ECO:0000313" key="1">
    <source>
        <dbReference type="EMBL" id="CDI02913.1"/>
    </source>
</evidence>
<gene>
    <name evidence="1" type="ORF">BN873_360007</name>
</gene>
<comment type="caution">
    <text evidence="1">The sequence shown here is derived from an EMBL/GenBank/DDBJ whole genome shotgun (WGS) entry which is preliminary data.</text>
</comment>
<dbReference type="STRING" id="1400863.BN873_360007"/>